<organism evidence="2 3">
    <name type="scientific">Dothidotthia symphoricarpi CBS 119687</name>
    <dbReference type="NCBI Taxonomy" id="1392245"/>
    <lineage>
        <taxon>Eukaryota</taxon>
        <taxon>Fungi</taxon>
        <taxon>Dikarya</taxon>
        <taxon>Ascomycota</taxon>
        <taxon>Pezizomycotina</taxon>
        <taxon>Dothideomycetes</taxon>
        <taxon>Pleosporomycetidae</taxon>
        <taxon>Pleosporales</taxon>
        <taxon>Dothidotthiaceae</taxon>
        <taxon>Dothidotthia</taxon>
    </lineage>
</organism>
<dbReference type="GeneID" id="54407472"/>
<dbReference type="RefSeq" id="XP_033517984.1">
    <property type="nucleotide sequence ID" value="XM_033667040.1"/>
</dbReference>
<evidence type="ECO:0000313" key="2">
    <source>
        <dbReference type="EMBL" id="KAF2123590.1"/>
    </source>
</evidence>
<evidence type="ECO:0000313" key="3">
    <source>
        <dbReference type="Proteomes" id="UP000799771"/>
    </source>
</evidence>
<sequence>MPDGRSLLANTMTATVRCASGRGHSRGRGRGRGRGHSRRGLEVGLCRRAVVCHGNYHAVLGLQCALLHKGVKAHTKASIITKRPDDINGVPEERVAFCSAGQVKARRRMRRAVPERIGRRRDEAAMPGTKPKVHQEWPLGNDRAVGDAVSGVIPTSDCSNATVAMMRNSALATVYGDDALSRASPRPNESQGSASHDVSYINFSGSCIETRKITQDLSGTSPSQSQSSPLPRDINVRAVLSVRLPRELTTISGLYPVACA</sequence>
<reference evidence="2" key="1">
    <citation type="journal article" date="2020" name="Stud. Mycol.">
        <title>101 Dothideomycetes genomes: a test case for predicting lifestyles and emergence of pathogens.</title>
        <authorList>
            <person name="Haridas S."/>
            <person name="Albert R."/>
            <person name="Binder M."/>
            <person name="Bloem J."/>
            <person name="Labutti K."/>
            <person name="Salamov A."/>
            <person name="Andreopoulos B."/>
            <person name="Baker S."/>
            <person name="Barry K."/>
            <person name="Bills G."/>
            <person name="Bluhm B."/>
            <person name="Cannon C."/>
            <person name="Castanera R."/>
            <person name="Culley D."/>
            <person name="Daum C."/>
            <person name="Ezra D."/>
            <person name="Gonzalez J."/>
            <person name="Henrissat B."/>
            <person name="Kuo A."/>
            <person name="Liang C."/>
            <person name="Lipzen A."/>
            <person name="Lutzoni F."/>
            <person name="Magnuson J."/>
            <person name="Mondo S."/>
            <person name="Nolan M."/>
            <person name="Ohm R."/>
            <person name="Pangilinan J."/>
            <person name="Park H.-J."/>
            <person name="Ramirez L."/>
            <person name="Alfaro M."/>
            <person name="Sun H."/>
            <person name="Tritt A."/>
            <person name="Yoshinaga Y."/>
            <person name="Zwiers L.-H."/>
            <person name="Turgeon B."/>
            <person name="Goodwin S."/>
            <person name="Spatafora J."/>
            <person name="Crous P."/>
            <person name="Grigoriev I."/>
        </authorList>
    </citation>
    <scope>NUCLEOTIDE SEQUENCE</scope>
    <source>
        <strain evidence="2">CBS 119687</strain>
    </source>
</reference>
<name>A0A6A5ZVD1_9PLEO</name>
<feature type="compositionally biased region" description="Basic residues" evidence="1">
    <location>
        <begin position="23"/>
        <end position="38"/>
    </location>
</feature>
<feature type="region of interest" description="Disordered" evidence="1">
    <location>
        <begin position="19"/>
        <end position="38"/>
    </location>
</feature>
<gene>
    <name evidence="2" type="ORF">P153DRAFT_361914</name>
</gene>
<evidence type="ECO:0000256" key="1">
    <source>
        <dbReference type="SAM" id="MobiDB-lite"/>
    </source>
</evidence>
<accession>A0A6A5ZVD1</accession>
<proteinExistence type="predicted"/>
<keyword evidence="3" id="KW-1185">Reference proteome</keyword>
<dbReference type="EMBL" id="ML977525">
    <property type="protein sequence ID" value="KAF2123590.1"/>
    <property type="molecule type" value="Genomic_DNA"/>
</dbReference>
<dbReference type="AlphaFoldDB" id="A0A6A5ZVD1"/>
<protein>
    <submittedName>
        <fullName evidence="2">Uncharacterized protein</fullName>
    </submittedName>
</protein>
<dbReference type="Proteomes" id="UP000799771">
    <property type="component" value="Unassembled WGS sequence"/>
</dbReference>